<dbReference type="PANTHER" id="PTHR32125:SF4">
    <property type="entry name" value="2-C-METHYL-D-ERYTHRITOL 4-PHOSPHATE CYTIDYLYLTRANSFERASE, CHLOROPLASTIC"/>
    <property type="match status" value="1"/>
</dbReference>
<dbReference type="GO" id="GO:0050518">
    <property type="term" value="F:2-C-methyl-D-erythritol 4-phosphate cytidylyltransferase activity"/>
    <property type="evidence" value="ECO:0007669"/>
    <property type="project" value="UniProtKB-EC"/>
</dbReference>
<dbReference type="InterPro" id="IPR050088">
    <property type="entry name" value="IspD/TarI_cytidylyltransf_bact"/>
</dbReference>
<evidence type="ECO:0000256" key="4">
    <source>
        <dbReference type="ARBA" id="ARBA00022679"/>
    </source>
</evidence>
<dbReference type="InterPro" id="IPR001228">
    <property type="entry name" value="IspD"/>
</dbReference>
<evidence type="ECO:0000256" key="3">
    <source>
        <dbReference type="ARBA" id="ARBA00009789"/>
    </source>
</evidence>
<dbReference type="SUPFAM" id="SSF53448">
    <property type="entry name" value="Nucleotide-diphospho-sugar transferases"/>
    <property type="match status" value="1"/>
</dbReference>
<keyword evidence="4 7" id="KW-0808">Transferase</keyword>
<evidence type="ECO:0000256" key="7">
    <source>
        <dbReference type="HAMAP-Rule" id="MF_00108"/>
    </source>
</evidence>
<accession>A0ABZ0I6E0</accession>
<evidence type="ECO:0000256" key="2">
    <source>
        <dbReference type="ARBA" id="ARBA00004787"/>
    </source>
</evidence>
<gene>
    <name evidence="7 8" type="primary">ispD</name>
    <name evidence="8" type="ORF">R0135_05380</name>
</gene>
<sequence length="239" mass="25055">MNALWAVVPAAGSGSRMASSESKQYLKIGGRSLLDWSVGALLAYPKLRACVVAVPETDVQQSREGSLGDARVSFCAGGSSRAASVAAALAALPAEDEDWVLVHDAARPCLAPQDLHSLVQNVSSTGVGGLLAVPITDTLKRADGQARVMTTIDRAGIWSAQTPQMFRVGELRSALDAARESGFVVTDEASAMEAAGFDVQLVQGSVANLKVTYASDMQLAAFWLKQIYPQDGDMAGTEI</sequence>
<comment type="function">
    <text evidence="7">Catalyzes the formation of 4-diphosphocytidyl-2-C-methyl-D-erythritol from CTP and 2-C-methyl-D-erythritol 4-phosphate (MEP).</text>
</comment>
<evidence type="ECO:0000313" key="9">
    <source>
        <dbReference type="Proteomes" id="UP001626537"/>
    </source>
</evidence>
<organism evidence="8 9">
    <name type="scientific">Congregibacter variabilis</name>
    <dbReference type="NCBI Taxonomy" id="3081200"/>
    <lineage>
        <taxon>Bacteria</taxon>
        <taxon>Pseudomonadati</taxon>
        <taxon>Pseudomonadota</taxon>
        <taxon>Gammaproteobacteria</taxon>
        <taxon>Cellvibrionales</taxon>
        <taxon>Halieaceae</taxon>
        <taxon>Congregibacter</taxon>
    </lineage>
</organism>
<dbReference type="RefSeq" id="WP_407349232.1">
    <property type="nucleotide sequence ID" value="NZ_CP136864.1"/>
</dbReference>
<dbReference type="InterPro" id="IPR018294">
    <property type="entry name" value="ISPD_synthase_CS"/>
</dbReference>
<dbReference type="EMBL" id="CP136864">
    <property type="protein sequence ID" value="WOJ94596.1"/>
    <property type="molecule type" value="Genomic_DNA"/>
</dbReference>
<dbReference type="NCBIfam" id="TIGR00453">
    <property type="entry name" value="ispD"/>
    <property type="match status" value="1"/>
</dbReference>
<evidence type="ECO:0000256" key="6">
    <source>
        <dbReference type="ARBA" id="ARBA00023229"/>
    </source>
</evidence>
<proteinExistence type="inferred from homology"/>
<dbReference type="Proteomes" id="UP001626537">
    <property type="component" value="Chromosome"/>
</dbReference>
<keyword evidence="6 7" id="KW-0414">Isoprene biosynthesis</keyword>
<evidence type="ECO:0000256" key="5">
    <source>
        <dbReference type="ARBA" id="ARBA00022695"/>
    </source>
</evidence>
<keyword evidence="9" id="KW-1185">Reference proteome</keyword>
<dbReference type="PROSITE" id="PS01295">
    <property type="entry name" value="ISPD"/>
    <property type="match status" value="1"/>
</dbReference>
<comment type="pathway">
    <text evidence="2 7">Isoprenoid biosynthesis; isopentenyl diphosphate biosynthesis via DXP pathway; isopentenyl diphosphate from 1-deoxy-D-xylulose 5-phosphate: step 2/6.</text>
</comment>
<evidence type="ECO:0000313" key="8">
    <source>
        <dbReference type="EMBL" id="WOJ94596.1"/>
    </source>
</evidence>
<dbReference type="EC" id="2.7.7.60" evidence="7"/>
<feature type="site" description="Transition state stabilizer" evidence="7">
    <location>
        <position position="16"/>
    </location>
</feature>
<keyword evidence="5 7" id="KW-0548">Nucleotidyltransferase</keyword>
<feature type="site" description="Transition state stabilizer" evidence="7">
    <location>
        <position position="23"/>
    </location>
</feature>
<dbReference type="InterPro" id="IPR034683">
    <property type="entry name" value="IspD/TarI"/>
</dbReference>
<feature type="site" description="Positions MEP for the nucleophilic attack" evidence="7">
    <location>
        <position position="210"/>
    </location>
</feature>
<name>A0ABZ0I6E0_9GAMM</name>
<feature type="site" description="Positions MEP for the nucleophilic attack" evidence="7">
    <location>
        <position position="154"/>
    </location>
</feature>
<dbReference type="CDD" id="cd02516">
    <property type="entry name" value="CDP-ME_synthetase"/>
    <property type="match status" value="1"/>
</dbReference>
<dbReference type="Gene3D" id="3.90.550.10">
    <property type="entry name" value="Spore Coat Polysaccharide Biosynthesis Protein SpsA, Chain A"/>
    <property type="match status" value="1"/>
</dbReference>
<protein>
    <recommendedName>
        <fullName evidence="7">2-C-methyl-D-erythritol 4-phosphate cytidylyltransferase</fullName>
        <ecNumber evidence="7">2.7.7.60</ecNumber>
    </recommendedName>
    <alternativeName>
        <fullName evidence="7">4-diphosphocytidyl-2C-methyl-D-erythritol synthase</fullName>
    </alternativeName>
    <alternativeName>
        <fullName evidence="7">MEP cytidylyltransferase</fullName>
        <shortName evidence="7">MCT</shortName>
    </alternativeName>
</protein>
<reference evidence="8 9" key="1">
    <citation type="submission" date="2023-10" db="EMBL/GenBank/DDBJ databases">
        <title>Two novel species belonging to the OM43/NOR5 clade.</title>
        <authorList>
            <person name="Park M."/>
        </authorList>
    </citation>
    <scope>NUCLEOTIDE SEQUENCE [LARGE SCALE GENOMIC DNA]</scope>
    <source>
        <strain evidence="8 9">IMCC43200</strain>
    </source>
</reference>
<dbReference type="PANTHER" id="PTHR32125">
    <property type="entry name" value="2-C-METHYL-D-ERYTHRITOL 4-PHOSPHATE CYTIDYLYLTRANSFERASE, CHLOROPLASTIC"/>
    <property type="match status" value="1"/>
</dbReference>
<comment type="catalytic activity">
    <reaction evidence="1 7">
        <text>2-C-methyl-D-erythritol 4-phosphate + CTP + H(+) = 4-CDP-2-C-methyl-D-erythritol + diphosphate</text>
        <dbReference type="Rhea" id="RHEA:13429"/>
        <dbReference type="ChEBI" id="CHEBI:15378"/>
        <dbReference type="ChEBI" id="CHEBI:33019"/>
        <dbReference type="ChEBI" id="CHEBI:37563"/>
        <dbReference type="ChEBI" id="CHEBI:57823"/>
        <dbReference type="ChEBI" id="CHEBI:58262"/>
        <dbReference type="EC" id="2.7.7.60"/>
    </reaction>
</comment>
<dbReference type="Pfam" id="PF01128">
    <property type="entry name" value="IspD"/>
    <property type="match status" value="1"/>
</dbReference>
<evidence type="ECO:0000256" key="1">
    <source>
        <dbReference type="ARBA" id="ARBA00001282"/>
    </source>
</evidence>
<dbReference type="InterPro" id="IPR029044">
    <property type="entry name" value="Nucleotide-diphossugar_trans"/>
</dbReference>
<comment type="similarity">
    <text evidence="3 7">Belongs to the IspD/TarI cytidylyltransferase family. IspD subfamily.</text>
</comment>
<dbReference type="HAMAP" id="MF_00108">
    <property type="entry name" value="IspD"/>
    <property type="match status" value="1"/>
</dbReference>